<keyword evidence="9 11" id="KW-0411">Iron-sulfur</keyword>
<dbReference type="EMBL" id="LWDL01000021">
    <property type="protein sequence ID" value="OQW51162.1"/>
    <property type="molecule type" value="Genomic_DNA"/>
</dbReference>
<evidence type="ECO:0000256" key="12">
    <source>
        <dbReference type="PIRSR" id="PIRSR603739-50"/>
    </source>
</evidence>
<dbReference type="SFLD" id="SFLDS00029">
    <property type="entry name" value="Radical_SAM"/>
    <property type="match status" value="1"/>
</dbReference>
<protein>
    <submittedName>
        <fullName evidence="14">Lysine 2,3-aminomutase</fullName>
    </submittedName>
</protein>
<feature type="binding site" evidence="11">
    <location>
        <position position="107"/>
    </location>
    <ligand>
        <name>[4Fe-4S] cluster</name>
        <dbReference type="ChEBI" id="CHEBI:49883"/>
        <note>4Fe-4S-S-AdoMet</note>
    </ligand>
</feature>
<feature type="binding site" evidence="11">
    <location>
        <position position="103"/>
    </location>
    <ligand>
        <name>[4Fe-4S] cluster</name>
        <dbReference type="ChEBI" id="CHEBI:49883"/>
        <note>4Fe-4S-S-AdoMet</note>
    </ligand>
</feature>
<dbReference type="PANTHER" id="PTHR30538:SF1">
    <property type="entry name" value="L-LYSINE 2,3-AMINOMUTASE"/>
    <property type="match status" value="1"/>
</dbReference>
<proteinExistence type="inferred from homology"/>
<evidence type="ECO:0000256" key="9">
    <source>
        <dbReference type="ARBA" id="ARBA00023014"/>
    </source>
</evidence>
<accession>A0A1W9HV35</accession>
<dbReference type="NCBIfam" id="TIGR03822">
    <property type="entry name" value="AblA_like_2"/>
    <property type="match status" value="1"/>
</dbReference>
<evidence type="ECO:0000256" key="10">
    <source>
        <dbReference type="ARBA" id="ARBA00023235"/>
    </source>
</evidence>
<dbReference type="InterPro" id="IPR022447">
    <property type="entry name" value="Lys_aminomutase-rel"/>
</dbReference>
<evidence type="ECO:0000256" key="1">
    <source>
        <dbReference type="ARBA" id="ARBA00001933"/>
    </source>
</evidence>
<keyword evidence="4 11" id="KW-0004">4Fe-4S</keyword>
<comment type="cofactor">
    <cofactor evidence="1 12">
        <name>pyridoxal 5'-phosphate</name>
        <dbReference type="ChEBI" id="CHEBI:597326"/>
    </cofactor>
</comment>
<dbReference type="InterPro" id="IPR007197">
    <property type="entry name" value="rSAM"/>
</dbReference>
<reference evidence="14 15" key="1">
    <citation type="journal article" date="2017" name="Water Res.">
        <title>Comammox in drinking water systems.</title>
        <authorList>
            <person name="Wang Y."/>
            <person name="Ma L."/>
            <person name="Mao Y."/>
            <person name="Jiang X."/>
            <person name="Xia Y."/>
            <person name="Yu K."/>
            <person name="Li B."/>
            <person name="Zhang T."/>
        </authorList>
    </citation>
    <scope>NUCLEOTIDE SEQUENCE [LARGE SCALE GENOMIC DNA]</scope>
    <source>
        <strain evidence="14">SG_bin8</strain>
    </source>
</reference>
<comment type="caution">
    <text evidence="14">The sequence shown here is derived from an EMBL/GenBank/DDBJ whole genome shotgun (WGS) entry which is preliminary data.</text>
</comment>
<comment type="similarity">
    <text evidence="3">Belongs to the radical SAM superfamily. KamA family.</text>
</comment>
<dbReference type="Proteomes" id="UP000192872">
    <property type="component" value="Unassembled WGS sequence"/>
</dbReference>
<dbReference type="InterPro" id="IPR058240">
    <property type="entry name" value="rSAM_sf"/>
</dbReference>
<evidence type="ECO:0000256" key="7">
    <source>
        <dbReference type="ARBA" id="ARBA00022898"/>
    </source>
</evidence>
<keyword evidence="7 12" id="KW-0663">Pyridoxal phosphate</keyword>
<feature type="domain" description="Radical SAM core" evidence="13">
    <location>
        <begin position="89"/>
        <end position="302"/>
    </location>
</feature>
<dbReference type="InterPro" id="IPR003739">
    <property type="entry name" value="Lys_aminomutase/Glu_NH3_mut"/>
</dbReference>
<evidence type="ECO:0000256" key="6">
    <source>
        <dbReference type="ARBA" id="ARBA00022723"/>
    </source>
</evidence>
<dbReference type="RefSeq" id="WP_376801609.1">
    <property type="nucleotide sequence ID" value="NZ_DBNB01000022.1"/>
</dbReference>
<keyword evidence="5" id="KW-0949">S-adenosyl-L-methionine</keyword>
<dbReference type="AlphaFoldDB" id="A0A1W9HV35"/>
<keyword evidence="6 11" id="KW-0479">Metal-binding</keyword>
<dbReference type="Gene3D" id="3.20.20.70">
    <property type="entry name" value="Aldolase class I"/>
    <property type="match status" value="1"/>
</dbReference>
<dbReference type="PIRSF" id="PIRSF004911">
    <property type="entry name" value="DUF160"/>
    <property type="match status" value="1"/>
</dbReference>
<evidence type="ECO:0000256" key="2">
    <source>
        <dbReference type="ARBA" id="ARBA00001966"/>
    </source>
</evidence>
<evidence type="ECO:0000256" key="5">
    <source>
        <dbReference type="ARBA" id="ARBA00022691"/>
    </source>
</evidence>
<dbReference type="PANTHER" id="PTHR30538">
    <property type="entry name" value="LYSINE 2,3-AMINOMUTASE-RELATED"/>
    <property type="match status" value="1"/>
</dbReference>
<sequence length="355" mass="38730">MKNPRTLRTVTDLITHNLVKQSQQAGLEEVSERYPVAITSHLASLLTIANNQALARQFIPDRAELKSDVLERADPIADHRFSPLPGLVHRYPDRVLIKLVHVCPVYCRFCFRREMVGPDGDGTLSDSAFAAILTYVKAHPAIWEVILTGGDPLMLSARRIGEVTKALAALPHVKVLRWHTRMPIADPERITPAIVRALKSPGIATCIGVHANHASELTASARASLARLAEAGIALVSQSVLLKGVNDNVETLEALMRAFVESGVKPYYLHHPDLAPGTSHFRLSIARGQRLMSELRRRLSGLAMPSYVIDVPDGAGKIPIGPSYIKAAGGSFHLTTLGGKKRAYPPRRNASRTST</sequence>
<comment type="cofactor">
    <cofactor evidence="2">
        <name>[4Fe-4S] cluster</name>
        <dbReference type="ChEBI" id="CHEBI:49883"/>
    </cofactor>
</comment>
<evidence type="ECO:0000259" key="13">
    <source>
        <dbReference type="PROSITE" id="PS51918"/>
    </source>
</evidence>
<dbReference type="NCBIfam" id="TIGR00238">
    <property type="entry name" value="KamA family radical SAM protein"/>
    <property type="match status" value="1"/>
</dbReference>
<evidence type="ECO:0000313" key="15">
    <source>
        <dbReference type="Proteomes" id="UP000192872"/>
    </source>
</evidence>
<dbReference type="InterPro" id="IPR013785">
    <property type="entry name" value="Aldolase_TIM"/>
</dbReference>
<feature type="binding site" evidence="11">
    <location>
        <position position="110"/>
    </location>
    <ligand>
        <name>[4Fe-4S] cluster</name>
        <dbReference type="ChEBI" id="CHEBI:49883"/>
        <note>4Fe-4S-S-AdoMet</note>
    </ligand>
</feature>
<keyword evidence="10" id="KW-0413">Isomerase</keyword>
<dbReference type="SUPFAM" id="SSF102114">
    <property type="entry name" value="Radical SAM enzymes"/>
    <property type="match status" value="1"/>
</dbReference>
<dbReference type="GO" id="GO:0016853">
    <property type="term" value="F:isomerase activity"/>
    <property type="evidence" value="ECO:0007669"/>
    <property type="project" value="UniProtKB-KW"/>
</dbReference>
<dbReference type="STRING" id="1827387.A4S15_12045"/>
<evidence type="ECO:0000313" key="14">
    <source>
        <dbReference type="EMBL" id="OQW51162.1"/>
    </source>
</evidence>
<dbReference type="GO" id="GO:0051539">
    <property type="term" value="F:4 iron, 4 sulfur cluster binding"/>
    <property type="evidence" value="ECO:0007669"/>
    <property type="project" value="UniProtKB-KW"/>
</dbReference>
<evidence type="ECO:0000256" key="3">
    <source>
        <dbReference type="ARBA" id="ARBA00008703"/>
    </source>
</evidence>
<dbReference type="CDD" id="cd01335">
    <property type="entry name" value="Radical_SAM"/>
    <property type="match status" value="1"/>
</dbReference>
<keyword evidence="8" id="KW-0408">Iron</keyword>
<dbReference type="SFLD" id="SFLDG01070">
    <property type="entry name" value="PLP-dependent"/>
    <property type="match status" value="1"/>
</dbReference>
<evidence type="ECO:0000256" key="11">
    <source>
        <dbReference type="PIRSR" id="PIRSR004911-1"/>
    </source>
</evidence>
<feature type="modified residue" description="N6-(pyridoxal phosphate)lysine" evidence="12">
    <location>
        <position position="317"/>
    </location>
</feature>
<dbReference type="InterPro" id="IPR025895">
    <property type="entry name" value="LAM_C_dom"/>
</dbReference>
<organism evidence="14 15">
    <name type="scientific">Candidatus Raskinella chloraquaticus</name>
    <dbReference type="NCBI Taxonomy" id="1951219"/>
    <lineage>
        <taxon>Bacteria</taxon>
        <taxon>Pseudomonadati</taxon>
        <taxon>Pseudomonadota</taxon>
        <taxon>Alphaproteobacteria</taxon>
        <taxon>Hyphomicrobiales</taxon>
        <taxon>Phreatobacteraceae</taxon>
        <taxon>Candidatus Raskinella</taxon>
    </lineage>
</organism>
<dbReference type="Pfam" id="PF12544">
    <property type="entry name" value="LAM_C"/>
    <property type="match status" value="1"/>
</dbReference>
<name>A0A1W9HV35_9HYPH</name>
<gene>
    <name evidence="14" type="ORF">A4S15_12045</name>
</gene>
<dbReference type="PROSITE" id="PS51918">
    <property type="entry name" value="RADICAL_SAM"/>
    <property type="match status" value="1"/>
</dbReference>
<dbReference type="Pfam" id="PF04055">
    <property type="entry name" value="Radical_SAM"/>
    <property type="match status" value="1"/>
</dbReference>
<evidence type="ECO:0000256" key="8">
    <source>
        <dbReference type="ARBA" id="ARBA00023004"/>
    </source>
</evidence>
<dbReference type="GO" id="GO:0046872">
    <property type="term" value="F:metal ion binding"/>
    <property type="evidence" value="ECO:0007669"/>
    <property type="project" value="UniProtKB-KW"/>
</dbReference>
<evidence type="ECO:0000256" key="4">
    <source>
        <dbReference type="ARBA" id="ARBA00022485"/>
    </source>
</evidence>